<protein>
    <submittedName>
        <fullName evidence="1">KLTH0B02596p</fullName>
    </submittedName>
</protein>
<dbReference type="Proteomes" id="UP000002036">
    <property type="component" value="Chromosome B"/>
</dbReference>
<proteinExistence type="predicted"/>
<dbReference type="RefSeq" id="XP_002551902.1">
    <property type="nucleotide sequence ID" value="XM_002551856.1"/>
</dbReference>
<gene>
    <name evidence="1" type="ordered locus">KLTH0B02596g</name>
</gene>
<dbReference type="InParanoid" id="C5DCF3"/>
<evidence type="ECO:0000313" key="2">
    <source>
        <dbReference type="Proteomes" id="UP000002036"/>
    </source>
</evidence>
<dbReference type="KEGG" id="lth:KLTH0B02596g"/>
<name>C5DCF3_LACTC</name>
<dbReference type="GeneID" id="8290733"/>
<dbReference type="EMBL" id="CU928166">
    <property type="protein sequence ID" value="CAR21464.1"/>
    <property type="molecule type" value="Genomic_DNA"/>
</dbReference>
<accession>C5DCF3</accession>
<dbReference type="HOGENOM" id="CLU_1845450_0_0_1"/>
<organism evidence="1 2">
    <name type="scientific">Lachancea thermotolerans (strain ATCC 56472 / CBS 6340 / NRRL Y-8284)</name>
    <name type="common">Yeast</name>
    <name type="synonym">Kluyveromyces thermotolerans</name>
    <dbReference type="NCBI Taxonomy" id="559295"/>
    <lineage>
        <taxon>Eukaryota</taxon>
        <taxon>Fungi</taxon>
        <taxon>Dikarya</taxon>
        <taxon>Ascomycota</taxon>
        <taxon>Saccharomycotina</taxon>
        <taxon>Saccharomycetes</taxon>
        <taxon>Saccharomycetales</taxon>
        <taxon>Saccharomycetaceae</taxon>
        <taxon>Lachancea</taxon>
    </lineage>
</organism>
<evidence type="ECO:0000313" key="1">
    <source>
        <dbReference type="EMBL" id="CAR21464.1"/>
    </source>
</evidence>
<dbReference type="AlphaFoldDB" id="C5DCF3"/>
<reference evidence="1 2" key="1">
    <citation type="journal article" date="2009" name="Genome Res.">
        <title>Comparative genomics of protoploid Saccharomycetaceae.</title>
        <authorList>
            <consortium name="The Genolevures Consortium"/>
            <person name="Souciet J.-L."/>
            <person name="Dujon B."/>
            <person name="Gaillardin C."/>
            <person name="Johnston M."/>
            <person name="Baret P.V."/>
            <person name="Cliften P."/>
            <person name="Sherman D.J."/>
            <person name="Weissenbach J."/>
            <person name="Westhof E."/>
            <person name="Wincker P."/>
            <person name="Jubin C."/>
            <person name="Poulain J."/>
            <person name="Barbe V."/>
            <person name="Segurens B."/>
            <person name="Artiguenave F."/>
            <person name="Anthouard V."/>
            <person name="Vacherie B."/>
            <person name="Val M.-E."/>
            <person name="Fulton R.S."/>
            <person name="Minx P."/>
            <person name="Wilson R."/>
            <person name="Durrens P."/>
            <person name="Jean G."/>
            <person name="Marck C."/>
            <person name="Martin T."/>
            <person name="Nikolski M."/>
            <person name="Rolland T."/>
            <person name="Seret M.-L."/>
            <person name="Casaregola S."/>
            <person name="Despons L."/>
            <person name="Fairhead C."/>
            <person name="Fischer G."/>
            <person name="Lafontaine I."/>
            <person name="Leh V."/>
            <person name="Lemaire M."/>
            <person name="de Montigny J."/>
            <person name="Neuveglise C."/>
            <person name="Thierry A."/>
            <person name="Blanc-Lenfle I."/>
            <person name="Bleykasten C."/>
            <person name="Diffels J."/>
            <person name="Fritsch E."/>
            <person name="Frangeul L."/>
            <person name="Goeffon A."/>
            <person name="Jauniaux N."/>
            <person name="Kachouri-Lafond R."/>
            <person name="Payen C."/>
            <person name="Potier S."/>
            <person name="Pribylova L."/>
            <person name="Ozanne C."/>
            <person name="Richard G.-F."/>
            <person name="Sacerdot C."/>
            <person name="Straub M.-L."/>
            <person name="Talla E."/>
        </authorList>
    </citation>
    <scope>NUCLEOTIDE SEQUENCE [LARGE SCALE GENOMIC DNA]</scope>
    <source>
        <strain evidence="2">ATCC 56472 / CBS 6340 / NRRL Y-8284</strain>
    </source>
</reference>
<keyword evidence="2" id="KW-1185">Reference proteome</keyword>
<dbReference type="OrthoDB" id="4034580at2759"/>
<sequence>MSILVVDMDEVRSLAQRHSIEMGLERLRVVGQYVGSWWDAGRLRLEFGNVSGLASAGGRAVLDASESALERVRRARAGLVEGAVCDVRCCVMGRDVEVMELRVLTLREVQALGEFLAGDAGREFMSLSSGALQHAGHDRRDDEDRAR</sequence>